<sequence length="192" mass="22556">MGSSSSLFSFMTEEMLDEYVQLTYLSRTEIFHLLKKFLLLTPDGKIRDPEYRYPLEFIVEVFPQLKYNPFRDRIFKVFSSLKDDRFSFEDMLDLCSVMSENCPDHIKARWAFEIFDFNEDGLVDKEDIDMAIERLTQGKDAERVVEDEEKNHIITVLLKAMDLQGNGSINQLEFEHAVGKMSEFPSSFSFRI</sequence>
<keyword evidence="2" id="KW-0677">Repeat</keyword>
<dbReference type="PROSITE" id="PS00018">
    <property type="entry name" value="EF_HAND_1"/>
    <property type="match status" value="1"/>
</dbReference>
<keyword evidence="3" id="KW-0106">Calcium</keyword>
<dbReference type="Gene3D" id="1.10.238.10">
    <property type="entry name" value="EF-hand"/>
    <property type="match status" value="2"/>
</dbReference>
<protein>
    <recommendedName>
        <fullName evidence="5">EF-hand domain-containing protein</fullName>
    </recommendedName>
</protein>
<proteinExistence type="predicted"/>
<dbReference type="GO" id="GO:0000287">
    <property type="term" value="F:magnesium ion binding"/>
    <property type="evidence" value="ECO:0007669"/>
    <property type="project" value="TreeGrafter"/>
</dbReference>
<reference evidence="6" key="1">
    <citation type="submission" date="2019-08" db="EMBL/GenBank/DDBJ databases">
        <title>The genome of the North American firefly Photinus pyralis.</title>
        <authorList>
            <consortium name="Photinus pyralis genome working group"/>
            <person name="Fallon T.R."/>
            <person name="Sander Lower S.E."/>
            <person name="Weng J.-K."/>
        </authorList>
    </citation>
    <scope>NUCLEOTIDE SEQUENCE</scope>
    <source>
        <strain evidence="6">TRF0915ILg1</strain>
        <tissue evidence="6">Whole body</tissue>
    </source>
</reference>
<accession>A0A8K0D912</accession>
<dbReference type="Proteomes" id="UP000801492">
    <property type="component" value="Unassembled WGS sequence"/>
</dbReference>
<evidence type="ECO:0000313" key="7">
    <source>
        <dbReference type="Proteomes" id="UP000801492"/>
    </source>
</evidence>
<evidence type="ECO:0000256" key="1">
    <source>
        <dbReference type="ARBA" id="ARBA00022723"/>
    </source>
</evidence>
<keyword evidence="7" id="KW-1185">Reference proteome</keyword>
<dbReference type="PROSITE" id="PS50222">
    <property type="entry name" value="EF_HAND_2"/>
    <property type="match status" value="1"/>
</dbReference>
<organism evidence="6 7">
    <name type="scientific">Ignelater luminosus</name>
    <name type="common">Cucubano</name>
    <name type="synonym">Pyrophorus luminosus</name>
    <dbReference type="NCBI Taxonomy" id="2038154"/>
    <lineage>
        <taxon>Eukaryota</taxon>
        <taxon>Metazoa</taxon>
        <taxon>Ecdysozoa</taxon>
        <taxon>Arthropoda</taxon>
        <taxon>Hexapoda</taxon>
        <taxon>Insecta</taxon>
        <taxon>Pterygota</taxon>
        <taxon>Neoptera</taxon>
        <taxon>Endopterygota</taxon>
        <taxon>Coleoptera</taxon>
        <taxon>Polyphaga</taxon>
        <taxon>Elateriformia</taxon>
        <taxon>Elateroidea</taxon>
        <taxon>Elateridae</taxon>
        <taxon>Agrypninae</taxon>
        <taxon>Pyrophorini</taxon>
        <taxon>Ignelater</taxon>
    </lineage>
</organism>
<keyword evidence="4" id="KW-0460">Magnesium</keyword>
<dbReference type="PANTHER" id="PTHR45791:SF9">
    <property type="entry name" value="FREQUENIN-1-LIKE PROTEIN"/>
    <property type="match status" value="1"/>
</dbReference>
<dbReference type="OrthoDB" id="114727at2759"/>
<feature type="domain" description="EF-hand" evidence="5">
    <location>
        <begin position="103"/>
        <end position="138"/>
    </location>
</feature>
<name>A0A8K0D912_IGNLU</name>
<keyword evidence="1" id="KW-0479">Metal-binding</keyword>
<evidence type="ECO:0000259" key="5">
    <source>
        <dbReference type="PROSITE" id="PS50222"/>
    </source>
</evidence>
<dbReference type="SUPFAM" id="SSF47473">
    <property type="entry name" value="EF-hand"/>
    <property type="match status" value="1"/>
</dbReference>
<evidence type="ECO:0000256" key="2">
    <source>
        <dbReference type="ARBA" id="ARBA00022737"/>
    </source>
</evidence>
<dbReference type="AlphaFoldDB" id="A0A8K0D912"/>
<dbReference type="PANTHER" id="PTHR45791">
    <property type="entry name" value="CALCIUM AND INTEGRIN BINDING FAMILY MEMBER 2"/>
    <property type="match status" value="1"/>
</dbReference>
<dbReference type="InterPro" id="IPR002048">
    <property type="entry name" value="EF_hand_dom"/>
</dbReference>
<dbReference type="InterPro" id="IPR051433">
    <property type="entry name" value="CIBP"/>
</dbReference>
<dbReference type="FunFam" id="1.10.238.10:FF:000079">
    <property type="entry name" value="Calcium and integrin-binding family member 2"/>
    <property type="match status" value="1"/>
</dbReference>
<dbReference type="InterPro" id="IPR011992">
    <property type="entry name" value="EF-hand-dom_pair"/>
</dbReference>
<gene>
    <name evidence="6" type="ORF">ILUMI_04766</name>
</gene>
<comment type="caution">
    <text evidence="6">The sequence shown here is derived from an EMBL/GenBank/DDBJ whole genome shotgun (WGS) entry which is preliminary data.</text>
</comment>
<evidence type="ECO:0000256" key="4">
    <source>
        <dbReference type="ARBA" id="ARBA00022842"/>
    </source>
</evidence>
<dbReference type="Pfam" id="PF13499">
    <property type="entry name" value="EF-hand_7"/>
    <property type="match status" value="1"/>
</dbReference>
<dbReference type="EMBL" id="VTPC01001653">
    <property type="protein sequence ID" value="KAF2901419.1"/>
    <property type="molecule type" value="Genomic_DNA"/>
</dbReference>
<evidence type="ECO:0000313" key="6">
    <source>
        <dbReference type="EMBL" id="KAF2901419.1"/>
    </source>
</evidence>
<dbReference type="InterPro" id="IPR018247">
    <property type="entry name" value="EF_Hand_1_Ca_BS"/>
</dbReference>
<evidence type="ECO:0000256" key="3">
    <source>
        <dbReference type="ARBA" id="ARBA00022837"/>
    </source>
</evidence>
<dbReference type="GO" id="GO:0005509">
    <property type="term" value="F:calcium ion binding"/>
    <property type="evidence" value="ECO:0007669"/>
    <property type="project" value="InterPro"/>
</dbReference>